<organism evidence="2 3">
    <name type="scientific">Halobium palmae</name>
    <dbReference type="NCBI Taxonomy" id="1776492"/>
    <lineage>
        <taxon>Archaea</taxon>
        <taxon>Methanobacteriati</taxon>
        <taxon>Methanobacteriota</taxon>
        <taxon>Stenosarchaea group</taxon>
        <taxon>Halobacteria</taxon>
        <taxon>Halobacteriales</taxon>
        <taxon>Haloferacaceae</taxon>
        <taxon>Halobium</taxon>
    </lineage>
</organism>
<gene>
    <name evidence="2" type="ORF">ACFQE1_11845</name>
</gene>
<sequence length="215" mass="23342">MTVLGDAHADDPANREALLAAYAAAEAPVALQLGDLLHYDLPTPTYFVAGNNEDLDVVEALRAGDDLDVEGVSNLVLVASRALEIGDLKIAGLSGNYAPTQYEKSRAELAGERRRHFVESEVKAAMDLHDVDVFIAHEAPHGVLDADGYDVGCRPVDRILSELEPDLCLVGHHHRHAEGTFGSTRVVVCAPVWESYYALDPETLELERFATPETD</sequence>
<dbReference type="AlphaFoldDB" id="A0ABD5S0S8"/>
<dbReference type="Pfam" id="PF00149">
    <property type="entry name" value="Metallophos"/>
    <property type="match status" value="1"/>
</dbReference>
<feature type="domain" description="Calcineurin-like phosphoesterase" evidence="1">
    <location>
        <begin position="29"/>
        <end position="175"/>
    </location>
</feature>
<dbReference type="Proteomes" id="UP001596328">
    <property type="component" value="Unassembled WGS sequence"/>
</dbReference>
<evidence type="ECO:0000313" key="3">
    <source>
        <dbReference type="Proteomes" id="UP001596328"/>
    </source>
</evidence>
<proteinExistence type="predicted"/>
<evidence type="ECO:0000259" key="1">
    <source>
        <dbReference type="Pfam" id="PF00149"/>
    </source>
</evidence>
<dbReference type="InterPro" id="IPR004843">
    <property type="entry name" value="Calcineurin-like_PHP"/>
</dbReference>
<keyword evidence="3" id="KW-1185">Reference proteome</keyword>
<dbReference type="SUPFAM" id="SSF56300">
    <property type="entry name" value="Metallo-dependent phosphatases"/>
    <property type="match status" value="1"/>
</dbReference>
<evidence type="ECO:0000313" key="2">
    <source>
        <dbReference type="EMBL" id="MFC6725051.1"/>
    </source>
</evidence>
<protein>
    <submittedName>
        <fullName evidence="2">Metallophosphoesterase</fullName>
    </submittedName>
</protein>
<accession>A0ABD5S0S8</accession>
<reference evidence="2 3" key="1">
    <citation type="journal article" date="2019" name="Int. J. Syst. Evol. Microbiol.">
        <title>The Global Catalogue of Microorganisms (GCM) 10K type strain sequencing project: providing services to taxonomists for standard genome sequencing and annotation.</title>
        <authorList>
            <consortium name="The Broad Institute Genomics Platform"/>
            <consortium name="The Broad Institute Genome Sequencing Center for Infectious Disease"/>
            <person name="Wu L."/>
            <person name="Ma J."/>
        </authorList>
    </citation>
    <scope>NUCLEOTIDE SEQUENCE [LARGE SCALE GENOMIC DNA]</scope>
    <source>
        <strain evidence="2 3">NBRC 111368</strain>
    </source>
</reference>
<comment type="caution">
    <text evidence="2">The sequence shown here is derived from an EMBL/GenBank/DDBJ whole genome shotgun (WGS) entry which is preliminary data.</text>
</comment>
<name>A0ABD5S0S8_9EURY</name>
<dbReference type="Gene3D" id="3.60.21.10">
    <property type="match status" value="1"/>
</dbReference>
<dbReference type="EMBL" id="JBHSWU010000369">
    <property type="protein sequence ID" value="MFC6725051.1"/>
    <property type="molecule type" value="Genomic_DNA"/>
</dbReference>
<dbReference type="InterPro" id="IPR029052">
    <property type="entry name" value="Metallo-depent_PP-like"/>
</dbReference>